<evidence type="ECO:0000256" key="5">
    <source>
        <dbReference type="ARBA" id="ARBA00022984"/>
    </source>
</evidence>
<feature type="transmembrane region" description="Helical" evidence="8">
    <location>
        <begin position="482"/>
        <end position="504"/>
    </location>
</feature>
<evidence type="ECO:0000256" key="1">
    <source>
        <dbReference type="ARBA" id="ARBA00004651"/>
    </source>
</evidence>
<dbReference type="GO" id="GO:0034204">
    <property type="term" value="P:lipid translocation"/>
    <property type="evidence" value="ECO:0007669"/>
    <property type="project" value="TreeGrafter"/>
</dbReference>
<evidence type="ECO:0000256" key="7">
    <source>
        <dbReference type="ARBA" id="ARBA00023136"/>
    </source>
</evidence>
<dbReference type="PANTHER" id="PTHR47019:SF1">
    <property type="entry name" value="LIPID II FLIPPASE MURJ"/>
    <property type="match status" value="1"/>
</dbReference>
<evidence type="ECO:0000313" key="9">
    <source>
        <dbReference type="EMBL" id="HIR01160.1"/>
    </source>
</evidence>
<reference evidence="9" key="1">
    <citation type="submission" date="2020-10" db="EMBL/GenBank/DDBJ databases">
        <authorList>
            <person name="Gilroy R."/>
        </authorList>
    </citation>
    <scope>NUCLEOTIDE SEQUENCE</scope>
    <source>
        <strain evidence="9">ChiGjej1B1-2707</strain>
    </source>
</reference>
<keyword evidence="5" id="KW-0573">Peptidoglycan synthesis</keyword>
<proteinExistence type="predicted"/>
<feature type="transmembrane region" description="Helical" evidence="8">
    <location>
        <begin position="415"/>
        <end position="439"/>
    </location>
</feature>
<name>A0A9D1D2U2_9ACTN</name>
<dbReference type="AlphaFoldDB" id="A0A9D1D2U2"/>
<feature type="transmembrane region" description="Helical" evidence="8">
    <location>
        <begin position="55"/>
        <end position="75"/>
    </location>
</feature>
<comment type="caution">
    <text evidence="9">The sequence shown here is derived from an EMBL/GenBank/DDBJ whole genome shotgun (WGS) entry which is preliminary data.</text>
</comment>
<keyword evidence="6 8" id="KW-1133">Transmembrane helix</keyword>
<dbReference type="InterPro" id="IPR051050">
    <property type="entry name" value="Lipid_II_flippase_MurJ/MviN"/>
</dbReference>
<accession>A0A9D1D2U2</accession>
<dbReference type="PANTHER" id="PTHR47019">
    <property type="entry name" value="LIPID II FLIPPASE MURJ"/>
    <property type="match status" value="1"/>
</dbReference>
<dbReference type="GO" id="GO:0009252">
    <property type="term" value="P:peptidoglycan biosynthetic process"/>
    <property type="evidence" value="ECO:0007669"/>
    <property type="project" value="UniProtKB-KW"/>
</dbReference>
<feature type="transmembrane region" description="Helical" evidence="8">
    <location>
        <begin position="357"/>
        <end position="379"/>
    </location>
</feature>
<dbReference type="InterPro" id="IPR004268">
    <property type="entry name" value="MurJ"/>
</dbReference>
<dbReference type="Pfam" id="PF03023">
    <property type="entry name" value="MurJ"/>
    <property type="match status" value="1"/>
</dbReference>
<dbReference type="NCBIfam" id="TIGR01695">
    <property type="entry name" value="murJ_mviN"/>
    <property type="match status" value="1"/>
</dbReference>
<reference evidence="9" key="2">
    <citation type="journal article" date="2021" name="PeerJ">
        <title>Extensive microbial diversity within the chicken gut microbiome revealed by metagenomics and culture.</title>
        <authorList>
            <person name="Gilroy R."/>
            <person name="Ravi A."/>
            <person name="Getino M."/>
            <person name="Pursley I."/>
            <person name="Horton D.L."/>
            <person name="Alikhan N.F."/>
            <person name="Baker D."/>
            <person name="Gharbi K."/>
            <person name="Hall N."/>
            <person name="Watson M."/>
            <person name="Adriaenssens E.M."/>
            <person name="Foster-Nyarko E."/>
            <person name="Jarju S."/>
            <person name="Secka A."/>
            <person name="Antonio M."/>
            <person name="Oren A."/>
            <person name="Chaudhuri R.R."/>
            <person name="La Ragione R."/>
            <person name="Hildebrand F."/>
            <person name="Pallen M.J."/>
        </authorList>
    </citation>
    <scope>NUCLEOTIDE SEQUENCE</scope>
    <source>
        <strain evidence="9">ChiGjej1B1-2707</strain>
    </source>
</reference>
<dbReference type="Proteomes" id="UP000824261">
    <property type="component" value="Unassembled WGS sequence"/>
</dbReference>
<keyword evidence="7 8" id="KW-0472">Membrane</keyword>
<evidence type="ECO:0000256" key="6">
    <source>
        <dbReference type="ARBA" id="ARBA00022989"/>
    </source>
</evidence>
<organism evidence="9 10">
    <name type="scientific">Candidatus Aveggerthella stercoripullorum</name>
    <dbReference type="NCBI Taxonomy" id="2840688"/>
    <lineage>
        <taxon>Bacteria</taxon>
        <taxon>Bacillati</taxon>
        <taxon>Actinomycetota</taxon>
        <taxon>Coriobacteriia</taxon>
        <taxon>Eggerthellales</taxon>
        <taxon>Eggerthellaceae</taxon>
        <taxon>Eggerthellaceae incertae sedis</taxon>
        <taxon>Candidatus Aveggerthella</taxon>
    </lineage>
</organism>
<dbReference type="GO" id="GO:0005886">
    <property type="term" value="C:plasma membrane"/>
    <property type="evidence" value="ECO:0007669"/>
    <property type="project" value="UniProtKB-SubCell"/>
</dbReference>
<feature type="transmembrane region" description="Helical" evidence="8">
    <location>
        <begin position="238"/>
        <end position="257"/>
    </location>
</feature>
<keyword evidence="4" id="KW-0133">Cell shape</keyword>
<dbReference type="PRINTS" id="PR01806">
    <property type="entry name" value="VIRFACTRMVIN"/>
</dbReference>
<dbReference type="GO" id="GO:0015648">
    <property type="term" value="F:lipid-linked peptidoglycan transporter activity"/>
    <property type="evidence" value="ECO:0007669"/>
    <property type="project" value="TreeGrafter"/>
</dbReference>
<feature type="transmembrane region" description="Helical" evidence="8">
    <location>
        <begin position="388"/>
        <end position="409"/>
    </location>
</feature>
<evidence type="ECO:0000256" key="2">
    <source>
        <dbReference type="ARBA" id="ARBA00022475"/>
    </source>
</evidence>
<keyword evidence="2" id="KW-1003">Cell membrane</keyword>
<dbReference type="EMBL" id="DVGB01000034">
    <property type="protein sequence ID" value="HIR01160.1"/>
    <property type="molecule type" value="Genomic_DNA"/>
</dbReference>
<comment type="subcellular location">
    <subcellularLocation>
        <location evidence="1">Cell membrane</location>
        <topology evidence="1">Multi-pass membrane protein</topology>
    </subcellularLocation>
</comment>
<evidence type="ECO:0000256" key="4">
    <source>
        <dbReference type="ARBA" id="ARBA00022960"/>
    </source>
</evidence>
<feature type="transmembrane region" description="Helical" evidence="8">
    <location>
        <begin position="319"/>
        <end position="345"/>
    </location>
</feature>
<protein>
    <submittedName>
        <fullName evidence="9">Murein biosynthesis integral membrane protein MurJ</fullName>
    </submittedName>
</protein>
<feature type="transmembrane region" description="Helical" evidence="8">
    <location>
        <begin position="30"/>
        <end position="49"/>
    </location>
</feature>
<feature type="transmembrane region" description="Helical" evidence="8">
    <location>
        <begin position="451"/>
        <end position="476"/>
    </location>
</feature>
<feature type="transmembrane region" description="Helical" evidence="8">
    <location>
        <begin position="135"/>
        <end position="158"/>
    </location>
</feature>
<feature type="transmembrane region" description="Helical" evidence="8">
    <location>
        <begin position="95"/>
        <end position="115"/>
    </location>
</feature>
<dbReference type="CDD" id="cd13123">
    <property type="entry name" value="MATE_MurJ_like"/>
    <property type="match status" value="1"/>
</dbReference>
<sequence length="539" mass="58264">MGKGNNSIAKSTGIMTAATMLSRITGLGRTWAMAFALGNTIVTSAYQVAYNMPSVIYDLVAGGIIGTAFLPIYLLQREKLGAEGGDRFASNILNLAVVILGVLSILASVFAPQIIATQTFTVSDTAQVTQTATMFLRVFAVQIVLYGLGGVITGVLNANRMYGAPTLAPVFNNIVVMTTMFSYVPISAANPDFALWWLAGGTSLGVAVQFGIQIPMLVKIGFKYVPKINLHDPALREAMRIALPTLVYIAGTLVSYSCRNAFSLQAGENGPSTLSYAWMWYQLPYGVIAVSISTAFLTEMSEAMARGDMATLRSYASRGLRTTLFLIIPLAGMMFALGVPIIQIFKAGAFDQESVYSIAQVLQCWVVSLPFYAGQMFFYRVFASLRQFLTFALVSCGLCTVQIFLYWQLTTPEVLGLLGIPVADCVYFALQFFIMALILRKRVGGFGFMSTVWMGARTIVATGIGMAVVEGILLLIPLQPSIGAALVEIVLCGTVGLIVTFTVCRLLRIPEMDFVVNILRKIGTKLGIVKSPRGKHAKR</sequence>
<feature type="transmembrane region" description="Helical" evidence="8">
    <location>
        <begin position="170"/>
        <end position="188"/>
    </location>
</feature>
<evidence type="ECO:0000256" key="8">
    <source>
        <dbReference type="SAM" id="Phobius"/>
    </source>
</evidence>
<dbReference type="GO" id="GO:0008360">
    <property type="term" value="P:regulation of cell shape"/>
    <property type="evidence" value="ECO:0007669"/>
    <property type="project" value="UniProtKB-KW"/>
</dbReference>
<keyword evidence="3 8" id="KW-0812">Transmembrane</keyword>
<feature type="transmembrane region" description="Helical" evidence="8">
    <location>
        <begin position="277"/>
        <end position="298"/>
    </location>
</feature>
<evidence type="ECO:0000256" key="3">
    <source>
        <dbReference type="ARBA" id="ARBA00022692"/>
    </source>
</evidence>
<gene>
    <name evidence="9" type="primary">murJ</name>
    <name evidence="9" type="ORF">IAA69_02715</name>
</gene>
<feature type="transmembrane region" description="Helical" evidence="8">
    <location>
        <begin position="194"/>
        <end position="218"/>
    </location>
</feature>
<evidence type="ECO:0000313" key="10">
    <source>
        <dbReference type="Proteomes" id="UP000824261"/>
    </source>
</evidence>